<evidence type="ECO:0000259" key="1">
    <source>
        <dbReference type="Pfam" id="PF12728"/>
    </source>
</evidence>
<dbReference type="InterPro" id="IPR010093">
    <property type="entry name" value="SinI_DNA-bd"/>
</dbReference>
<dbReference type="GO" id="GO:0003677">
    <property type="term" value="F:DNA binding"/>
    <property type="evidence" value="ECO:0007669"/>
    <property type="project" value="InterPro"/>
</dbReference>
<dbReference type="STRING" id="338966.Ppro_1120"/>
<dbReference type="Pfam" id="PF12728">
    <property type="entry name" value="HTH_17"/>
    <property type="match status" value="1"/>
</dbReference>
<sequence>MLIERKNIMAKDTSKTGKNHEAAAANITAAAGPDRWLTIKEAAEISALKENTLYCLCLKRALPSYKIAGKMRRIKETDLIKWMESCRVEAR</sequence>
<dbReference type="Proteomes" id="UP000006732">
    <property type="component" value="Chromosome"/>
</dbReference>
<dbReference type="SUPFAM" id="SSF46955">
    <property type="entry name" value="Putative DNA-binding domain"/>
    <property type="match status" value="1"/>
</dbReference>
<dbReference type="HOGENOM" id="CLU_2424315_0_0_7"/>
<evidence type="ECO:0000313" key="2">
    <source>
        <dbReference type="EMBL" id="ABK98744.1"/>
    </source>
</evidence>
<evidence type="ECO:0000313" key="3">
    <source>
        <dbReference type="Proteomes" id="UP000006732"/>
    </source>
</evidence>
<feature type="domain" description="Helix-turn-helix" evidence="1">
    <location>
        <begin position="36"/>
        <end position="87"/>
    </location>
</feature>
<organism evidence="2 3">
    <name type="scientific">Pelobacter propionicus (strain DSM 2379 / NBRC 103807 / OttBd1)</name>
    <dbReference type="NCBI Taxonomy" id="338966"/>
    <lineage>
        <taxon>Bacteria</taxon>
        <taxon>Pseudomonadati</taxon>
        <taxon>Thermodesulfobacteriota</taxon>
        <taxon>Desulfuromonadia</taxon>
        <taxon>Desulfuromonadales</taxon>
        <taxon>Desulfuromonadaceae</taxon>
        <taxon>Pelobacter</taxon>
    </lineage>
</organism>
<dbReference type="OrthoDB" id="9800023at2"/>
<keyword evidence="3" id="KW-1185">Reference proteome</keyword>
<dbReference type="InterPro" id="IPR041657">
    <property type="entry name" value="HTH_17"/>
</dbReference>
<dbReference type="AlphaFoldDB" id="A1AN24"/>
<dbReference type="EMBL" id="CP000482">
    <property type="protein sequence ID" value="ABK98744.1"/>
    <property type="molecule type" value="Genomic_DNA"/>
</dbReference>
<name>A1AN24_PELPD</name>
<dbReference type="KEGG" id="ppd:Ppro_1120"/>
<gene>
    <name evidence="2" type="ordered locus">Ppro_1120</name>
</gene>
<accession>A1AN24</accession>
<dbReference type="NCBIfam" id="TIGR01764">
    <property type="entry name" value="excise"/>
    <property type="match status" value="1"/>
</dbReference>
<protein>
    <submittedName>
        <fullName evidence="2">DNA binding domain, excisionase family</fullName>
    </submittedName>
</protein>
<reference evidence="2 3" key="1">
    <citation type="submission" date="2006-10" db="EMBL/GenBank/DDBJ databases">
        <title>Complete sequence of chromosome of Pelobacter propionicus DSM 2379.</title>
        <authorList>
            <consortium name="US DOE Joint Genome Institute"/>
            <person name="Copeland A."/>
            <person name="Lucas S."/>
            <person name="Lapidus A."/>
            <person name="Barry K."/>
            <person name="Detter J.C."/>
            <person name="Glavina del Rio T."/>
            <person name="Hammon N."/>
            <person name="Israni S."/>
            <person name="Dalin E."/>
            <person name="Tice H."/>
            <person name="Pitluck S."/>
            <person name="Saunders E."/>
            <person name="Brettin T."/>
            <person name="Bruce D."/>
            <person name="Han C."/>
            <person name="Tapia R."/>
            <person name="Schmutz J."/>
            <person name="Larimer F."/>
            <person name="Land M."/>
            <person name="Hauser L."/>
            <person name="Kyrpides N."/>
            <person name="Kim E."/>
            <person name="Lovley D."/>
            <person name="Richardson P."/>
        </authorList>
    </citation>
    <scope>NUCLEOTIDE SEQUENCE [LARGE SCALE GENOMIC DNA]</scope>
    <source>
        <strain evidence="3">DSM 2379 / NBRC 103807 / OttBd1</strain>
    </source>
</reference>
<proteinExistence type="predicted"/>
<dbReference type="InterPro" id="IPR009061">
    <property type="entry name" value="DNA-bd_dom_put_sf"/>
</dbReference>
<dbReference type="eggNOG" id="COG3311">
    <property type="taxonomic scope" value="Bacteria"/>
</dbReference>